<name>A0AB33K4I7_9ACTN</name>
<proteinExistence type="predicted"/>
<gene>
    <name evidence="1" type="ORF">KCMC57_50990</name>
</gene>
<dbReference type="AlphaFoldDB" id="A0AB33K4I7"/>
<organism evidence="1">
    <name type="scientific">Kitasatospora sp. CMC57</name>
    <dbReference type="NCBI Taxonomy" id="3231513"/>
    <lineage>
        <taxon>Bacteria</taxon>
        <taxon>Bacillati</taxon>
        <taxon>Actinomycetota</taxon>
        <taxon>Actinomycetes</taxon>
        <taxon>Kitasatosporales</taxon>
        <taxon>Streptomycetaceae</taxon>
        <taxon>Kitasatospora</taxon>
    </lineage>
</organism>
<evidence type="ECO:0000313" key="1">
    <source>
        <dbReference type="EMBL" id="BFP48731.1"/>
    </source>
</evidence>
<protein>
    <recommendedName>
        <fullName evidence="2">Transposase</fullName>
    </recommendedName>
</protein>
<reference evidence="1" key="1">
    <citation type="submission" date="2024-07" db="EMBL/GenBank/DDBJ databases">
        <title>Complete genome sequences of cellulolytic bacteria, Kitasatospora sp. CMC57 and Streptomyces sp. CMC78, isolated from Japanese agricultural soil.</title>
        <authorList>
            <person name="Hashimoto T."/>
            <person name="Ito M."/>
            <person name="Iwamoto M."/>
            <person name="Fukahori D."/>
            <person name="Shoda T."/>
            <person name="Sakoda M."/>
            <person name="Morohoshi T."/>
            <person name="Mitsuboshi M."/>
            <person name="Nishizawa T."/>
        </authorList>
    </citation>
    <scope>NUCLEOTIDE SEQUENCE</scope>
    <source>
        <strain evidence="1">CMC57</strain>
    </source>
</reference>
<sequence length="60" mass="6839">MLRDVATAEMNIRSRAIHYRWFRSVSPRRGHTMKKIVIRKAGPVRLTSSAQTMYGCGCDA</sequence>
<dbReference type="EMBL" id="AP035881">
    <property type="protein sequence ID" value="BFP48731.1"/>
    <property type="molecule type" value="Genomic_DNA"/>
</dbReference>
<evidence type="ECO:0008006" key="2">
    <source>
        <dbReference type="Google" id="ProtNLM"/>
    </source>
</evidence>
<accession>A0AB33K4I7</accession>